<keyword evidence="6" id="KW-0269">Exonuclease</keyword>
<dbReference type="Pfam" id="PF12705">
    <property type="entry name" value="PDDEXK_1"/>
    <property type="match status" value="1"/>
</dbReference>
<proteinExistence type="predicted"/>
<organism evidence="11 12">
    <name type="scientific">Thomasclavelia ramosa</name>
    <dbReference type="NCBI Taxonomy" id="1547"/>
    <lineage>
        <taxon>Bacteria</taxon>
        <taxon>Bacillati</taxon>
        <taxon>Bacillota</taxon>
        <taxon>Erysipelotrichia</taxon>
        <taxon>Erysipelotrichales</taxon>
        <taxon>Coprobacillaceae</taxon>
        <taxon>Thomasclavelia</taxon>
    </lineage>
</organism>
<keyword evidence="7" id="KW-0067">ATP-binding</keyword>
<evidence type="ECO:0000256" key="1">
    <source>
        <dbReference type="ARBA" id="ARBA00022722"/>
    </source>
</evidence>
<evidence type="ECO:0000256" key="7">
    <source>
        <dbReference type="ARBA" id="ARBA00022840"/>
    </source>
</evidence>
<dbReference type="GO" id="GO:0003677">
    <property type="term" value="F:DNA binding"/>
    <property type="evidence" value="ECO:0007669"/>
    <property type="project" value="UniProtKB-KW"/>
</dbReference>
<dbReference type="RefSeq" id="WP_117582457.1">
    <property type="nucleotide sequence ID" value="NZ_QUSL01000036.1"/>
</dbReference>
<dbReference type="Gene3D" id="3.90.320.10">
    <property type="match status" value="1"/>
</dbReference>
<dbReference type="SUPFAM" id="SSF52980">
    <property type="entry name" value="Restriction endonuclease-like"/>
    <property type="match status" value="1"/>
</dbReference>
<evidence type="ECO:0000256" key="5">
    <source>
        <dbReference type="ARBA" id="ARBA00022806"/>
    </source>
</evidence>
<dbReference type="GO" id="GO:0006281">
    <property type="term" value="P:DNA repair"/>
    <property type="evidence" value="ECO:0007669"/>
    <property type="project" value="UniProtKB-KW"/>
</dbReference>
<evidence type="ECO:0000256" key="8">
    <source>
        <dbReference type="ARBA" id="ARBA00023125"/>
    </source>
</evidence>
<protein>
    <recommendedName>
        <fullName evidence="10">PD-(D/E)XK endonuclease-like domain-containing protein</fullName>
    </recommendedName>
</protein>
<dbReference type="InterPro" id="IPR011604">
    <property type="entry name" value="PDDEXK-like_dom_sf"/>
</dbReference>
<comment type="caution">
    <text evidence="11">The sequence shown here is derived from an EMBL/GenBank/DDBJ whole genome shotgun (WGS) entry which is preliminary data.</text>
</comment>
<reference evidence="11 12" key="1">
    <citation type="submission" date="2018-08" db="EMBL/GenBank/DDBJ databases">
        <title>A genome reference for cultivated species of the human gut microbiota.</title>
        <authorList>
            <person name="Zou Y."/>
            <person name="Xue W."/>
            <person name="Luo G."/>
        </authorList>
    </citation>
    <scope>NUCLEOTIDE SEQUENCE [LARGE SCALE GENOMIC DNA]</scope>
    <source>
        <strain evidence="11 12">OM06-4</strain>
    </source>
</reference>
<dbReference type="SUPFAM" id="SSF52540">
    <property type="entry name" value="P-loop containing nucleoside triphosphate hydrolases"/>
    <property type="match status" value="1"/>
</dbReference>
<evidence type="ECO:0000259" key="10">
    <source>
        <dbReference type="Pfam" id="PF12705"/>
    </source>
</evidence>
<evidence type="ECO:0000313" key="11">
    <source>
        <dbReference type="EMBL" id="RGD79472.1"/>
    </source>
</evidence>
<name>A0A3E3E9C6_9FIRM</name>
<evidence type="ECO:0000256" key="4">
    <source>
        <dbReference type="ARBA" id="ARBA00022801"/>
    </source>
</evidence>
<gene>
    <name evidence="11" type="ORF">DXB93_16115</name>
</gene>
<feature type="domain" description="PD-(D/E)XK endonuclease-like" evidence="10">
    <location>
        <begin position="615"/>
        <end position="936"/>
    </location>
</feature>
<dbReference type="GO" id="GO:0004386">
    <property type="term" value="F:helicase activity"/>
    <property type="evidence" value="ECO:0007669"/>
    <property type="project" value="UniProtKB-KW"/>
</dbReference>
<dbReference type="InterPro" id="IPR038726">
    <property type="entry name" value="PDDEXK_AddAB-type"/>
</dbReference>
<evidence type="ECO:0000256" key="3">
    <source>
        <dbReference type="ARBA" id="ARBA00022763"/>
    </source>
</evidence>
<evidence type="ECO:0000256" key="9">
    <source>
        <dbReference type="ARBA" id="ARBA00023204"/>
    </source>
</evidence>
<dbReference type="GO" id="GO:0005524">
    <property type="term" value="F:ATP binding"/>
    <property type="evidence" value="ECO:0007669"/>
    <property type="project" value="UniProtKB-KW"/>
</dbReference>
<accession>A0A3E3E9C6</accession>
<evidence type="ECO:0000313" key="12">
    <source>
        <dbReference type="Proteomes" id="UP000261032"/>
    </source>
</evidence>
<dbReference type="EMBL" id="QUSL01000036">
    <property type="protein sequence ID" value="RGD79472.1"/>
    <property type="molecule type" value="Genomic_DNA"/>
</dbReference>
<evidence type="ECO:0000256" key="6">
    <source>
        <dbReference type="ARBA" id="ARBA00022839"/>
    </source>
</evidence>
<keyword evidence="1" id="KW-0540">Nuclease</keyword>
<keyword evidence="4" id="KW-0378">Hydrolase</keyword>
<keyword evidence="2" id="KW-0547">Nucleotide-binding</keyword>
<evidence type="ECO:0000256" key="2">
    <source>
        <dbReference type="ARBA" id="ARBA00022741"/>
    </source>
</evidence>
<dbReference type="Proteomes" id="UP000261032">
    <property type="component" value="Unassembled WGS sequence"/>
</dbReference>
<keyword evidence="8" id="KW-0238">DNA-binding</keyword>
<dbReference type="InterPro" id="IPR027417">
    <property type="entry name" value="P-loop_NTPase"/>
</dbReference>
<sequence length="964" mass="112931">MKTLHGLDYSLKIKNTIINHINQAQKNPFINYYFIVDDPLYFEEAFFKYTDTLFNIRIITYNDLIKKLLEHYQLYSYQELSKLDKILITKQLIENSNNLFNTNSKMDLIYELIDIFDLFFLESFSNSELDQLPPLAKQKIATIIGLYQQLTTSLPNNTCYKYEELLFEQIDNSNVEDHYIFISEQIFKQRRFELIKKISLYNDVTILVNNSSDSRDLNKPFNKYHGDQKNVFENDNPYLSHLNKYLFSLRSPKYENHTPLHTIIQTTPKAQIESVVLNIYQDIVDNHTHYHDYAIYYPNQEYLTLLVDTLNNFKIPHNIKKSLIFKELDACLLWIRYCLNHDNNDLLDLLDTKVLSRYNDFDYLDLIKKNYLEKGYIEDPFSTLYNFEKARSLDDYSSVMINFINQEMLFSQNQTMLINFFTNLTSPQSFTLADFYSLVNQLKPSLKEDIKPCNDHLYLLNYQQCYSGILECKKIYLVGVNETVVPKQNKDTGILLDQDYQILQLPDLNHQISVDQNNILKVLNSQTEFTAICFSNGTIDGQPLLKSSLYNQLKQMFKISNIDINNDYYHYSLKTNLYLHGGKDIELSSLNTMIKHYIQTNNQPDKLTVPLFSNHLTASKLETYNGCPYKYFNQYGLKLYPFKQPLFQINEIGTIVHYVLEKTQALFTDNITASKAEVNDLETVINQHVGQYLNEHDLTERLNYGTNNYIIKMIKHDLVNTVIVLINQMKASDFNIVGSEVDIYQDYPDFKFSGIVDRVDQYDQYLKIIDYKSSNKDLDLSLAIQGFNIQMLLYLDTLTKQKKLDKGALLYFNTKKRILTSSLKINESELSENFFKLYRMNGYVNSEVVEEVDNNIDKDSAIIKAKFVKKDDCYKGNILSSFSFERLIDYVSQHIENLYHELANGNIGINPKGSDDATVFTKVNPCTYCNYRSLCNFDVFYNEYTLVDSNNLEHLLEEDNSDAN</sequence>
<keyword evidence="3" id="KW-0227">DNA damage</keyword>
<dbReference type="Gene3D" id="3.40.50.300">
    <property type="entry name" value="P-loop containing nucleotide triphosphate hydrolases"/>
    <property type="match status" value="2"/>
</dbReference>
<keyword evidence="5" id="KW-0347">Helicase</keyword>
<dbReference type="InterPro" id="IPR011335">
    <property type="entry name" value="Restrct_endonuc-II-like"/>
</dbReference>
<dbReference type="GO" id="GO:0004527">
    <property type="term" value="F:exonuclease activity"/>
    <property type="evidence" value="ECO:0007669"/>
    <property type="project" value="UniProtKB-KW"/>
</dbReference>
<dbReference type="AlphaFoldDB" id="A0A3E3E9C6"/>
<keyword evidence="9" id="KW-0234">DNA repair</keyword>